<dbReference type="GO" id="GO:0003700">
    <property type="term" value="F:DNA-binding transcription factor activity"/>
    <property type="evidence" value="ECO:0007669"/>
    <property type="project" value="InterPro"/>
</dbReference>
<dbReference type="AlphaFoldDB" id="F0RPI3"/>
<organism evidence="5 6">
    <name type="scientific">Deinococcus proteolyticus (strain ATCC 35074 / DSM 20540 / JCM 6276 / NBRC 101906 / NCIMB 13154 / VKM Ac-1939 / CCM 2703 / MRP)</name>
    <dbReference type="NCBI Taxonomy" id="693977"/>
    <lineage>
        <taxon>Bacteria</taxon>
        <taxon>Thermotogati</taxon>
        <taxon>Deinococcota</taxon>
        <taxon>Deinococci</taxon>
        <taxon>Deinococcales</taxon>
        <taxon>Deinococcaceae</taxon>
        <taxon>Deinococcus</taxon>
    </lineage>
</organism>
<dbReference type="PROSITE" id="PS50987">
    <property type="entry name" value="HTH_ARSR_2"/>
    <property type="match status" value="1"/>
</dbReference>
<keyword evidence="6" id="KW-1185">Reference proteome</keyword>
<dbReference type="OrthoDB" id="9794330at2"/>
<evidence type="ECO:0000256" key="2">
    <source>
        <dbReference type="ARBA" id="ARBA00023125"/>
    </source>
</evidence>
<dbReference type="RefSeq" id="WP_013623021.1">
    <property type="nucleotide sequence ID" value="NC_015169.1"/>
</dbReference>
<keyword evidence="2" id="KW-0238">DNA-binding</keyword>
<dbReference type="GO" id="GO:0003677">
    <property type="term" value="F:DNA binding"/>
    <property type="evidence" value="ECO:0007669"/>
    <property type="project" value="UniProtKB-KW"/>
</dbReference>
<sequence>MSERVSTAETGGPPDTCDVRCIHPEAVAAAQRAMPGGDVVAGSAEMFRLLGDPGRLRLLLALRSGELCVCDLAAVTGASESSVSHSLRLLRASRAVRARREGRNMYYALHDGHVEQLLDMMTAHMGEPE</sequence>
<keyword evidence="1" id="KW-0805">Transcription regulation</keyword>
<dbReference type="PANTHER" id="PTHR43132:SF6">
    <property type="entry name" value="HTH-TYPE TRANSCRIPTIONAL REPRESSOR CZRA"/>
    <property type="match status" value="1"/>
</dbReference>
<evidence type="ECO:0000256" key="1">
    <source>
        <dbReference type="ARBA" id="ARBA00023015"/>
    </source>
</evidence>
<dbReference type="SUPFAM" id="SSF46785">
    <property type="entry name" value="Winged helix' DNA-binding domain"/>
    <property type="match status" value="1"/>
</dbReference>
<geneLocation type="plasmid" evidence="5 6">
    <name>pDEIPR01</name>
</geneLocation>
<feature type="domain" description="HTH arsR-type" evidence="4">
    <location>
        <begin position="35"/>
        <end position="129"/>
    </location>
</feature>
<dbReference type="CDD" id="cd00090">
    <property type="entry name" value="HTH_ARSR"/>
    <property type="match status" value="1"/>
</dbReference>
<dbReference type="InterPro" id="IPR001845">
    <property type="entry name" value="HTH_ArsR_DNA-bd_dom"/>
</dbReference>
<keyword evidence="5" id="KW-0614">Plasmid</keyword>
<gene>
    <name evidence="5" type="ordered locus">Deipr_2159</name>
</gene>
<evidence type="ECO:0000313" key="6">
    <source>
        <dbReference type="Proteomes" id="UP000007718"/>
    </source>
</evidence>
<evidence type="ECO:0000259" key="4">
    <source>
        <dbReference type="PROSITE" id="PS50987"/>
    </source>
</evidence>
<dbReference type="NCBIfam" id="NF033788">
    <property type="entry name" value="HTH_metalloreg"/>
    <property type="match status" value="1"/>
</dbReference>
<dbReference type="PANTHER" id="PTHR43132">
    <property type="entry name" value="ARSENICAL RESISTANCE OPERON REPRESSOR ARSR-RELATED"/>
    <property type="match status" value="1"/>
</dbReference>
<dbReference type="Gene3D" id="1.10.10.10">
    <property type="entry name" value="Winged helix-like DNA-binding domain superfamily/Winged helix DNA-binding domain"/>
    <property type="match status" value="1"/>
</dbReference>
<dbReference type="Proteomes" id="UP000007718">
    <property type="component" value="Plasmid pDEIPR01"/>
</dbReference>
<dbReference type="EMBL" id="CP002537">
    <property type="protein sequence ID" value="ADY27289.1"/>
    <property type="molecule type" value="Genomic_DNA"/>
</dbReference>
<keyword evidence="3" id="KW-0804">Transcription</keyword>
<evidence type="ECO:0000256" key="3">
    <source>
        <dbReference type="ARBA" id="ARBA00023163"/>
    </source>
</evidence>
<protein>
    <submittedName>
        <fullName evidence="5">Regulatory protein ArsR</fullName>
    </submittedName>
</protein>
<dbReference type="SMART" id="SM00418">
    <property type="entry name" value="HTH_ARSR"/>
    <property type="match status" value="1"/>
</dbReference>
<dbReference type="KEGG" id="dpt:Deipr_2159"/>
<dbReference type="InterPro" id="IPR036390">
    <property type="entry name" value="WH_DNA-bd_sf"/>
</dbReference>
<dbReference type="Pfam" id="PF01022">
    <property type="entry name" value="HTH_5"/>
    <property type="match status" value="1"/>
</dbReference>
<name>F0RPI3_DEIPM</name>
<dbReference type="InterPro" id="IPR036388">
    <property type="entry name" value="WH-like_DNA-bd_sf"/>
</dbReference>
<dbReference type="InterPro" id="IPR051011">
    <property type="entry name" value="Metal_resp_trans_reg"/>
</dbReference>
<dbReference type="InterPro" id="IPR011991">
    <property type="entry name" value="ArsR-like_HTH"/>
</dbReference>
<accession>F0RPI3</accession>
<evidence type="ECO:0000313" key="5">
    <source>
        <dbReference type="EMBL" id="ADY27289.1"/>
    </source>
</evidence>
<reference evidence="5 6" key="1">
    <citation type="submission" date="2011-02" db="EMBL/GenBank/DDBJ databases">
        <title>The complete sequence of plasmid1 of Deinococcus proteolyticus DSM 20540.</title>
        <authorList>
            <consortium name="US DOE Joint Genome Institute (JGI-PGF)"/>
            <person name="Lucas S."/>
            <person name="Copeland A."/>
            <person name="Lapidus A."/>
            <person name="Bruce D."/>
            <person name="Goodwin L."/>
            <person name="Pitluck S."/>
            <person name="Kyrpides N."/>
            <person name="Mavromatis K."/>
            <person name="Pagani I."/>
            <person name="Ivanova N."/>
            <person name="Ovchinnikova G."/>
            <person name="Zeytun A."/>
            <person name="Detter J.C."/>
            <person name="Han C."/>
            <person name="Land M."/>
            <person name="Hauser L."/>
            <person name="Markowitz V."/>
            <person name="Cheng J.-F."/>
            <person name="Hugenholtz P."/>
            <person name="Woyke T."/>
            <person name="Wu D."/>
            <person name="Pukall R."/>
            <person name="Steenblock K."/>
            <person name="Brambilla E."/>
            <person name="Klenk H.-P."/>
            <person name="Eisen J.A."/>
        </authorList>
    </citation>
    <scope>NUCLEOTIDE SEQUENCE [LARGE SCALE GENOMIC DNA]</scope>
    <source>
        <strain evidence="6">ATCC 35074 / DSM 20540 / JCM 6276 / NBRC 101906 / NCIMB 13154 / VKM Ac-1939 / CCM 2703 / MRP</strain>
        <plasmid evidence="6">Plasmid pDEIPR01</plasmid>
    </source>
</reference>
<dbReference type="HOGENOM" id="CLU_097806_7_3_0"/>
<dbReference type="PRINTS" id="PR00778">
    <property type="entry name" value="HTHARSR"/>
</dbReference>
<proteinExistence type="predicted"/>